<keyword evidence="2" id="KW-0732">Signal</keyword>
<dbReference type="EMBL" id="JBHTLD010000211">
    <property type="protein sequence ID" value="MFD1188082.1"/>
    <property type="molecule type" value="Genomic_DNA"/>
</dbReference>
<dbReference type="PANTHER" id="PTHR34216">
    <property type="match status" value="1"/>
</dbReference>
<sequence length="316" mass="36178">MAKLDPDVWNLGVSPEHFEEQLQLLSSKWRVIPLPDLTDDILANRLRRNCIALSFDDGYIDNFLEAKPLLEKYKLPATFFVSSGNIGQQTAFWWDVLEQVFLHMEPLPPAFNMPLKNTLISVELTAEQYLTESIKEQHRQWKAYVQPPPTARARLFLRVWEVLRPLPHSEQQECLGMIMDWAGAAANSCSHCLSHSMSREQLQELSNNRLFCLGGHSVSHPDLAAHITPVQRQEILQNKQFLEEVSQKQVRTLAYPYGSYNSETMAVAAEAGFTAAFTTDQRVITPGSDPFRLGRFLVGNWPAEELHHHMKQWLKT</sequence>
<dbReference type="CDD" id="cd10918">
    <property type="entry name" value="CE4_NodB_like_5s_6s"/>
    <property type="match status" value="1"/>
</dbReference>
<dbReference type="GO" id="GO:0016787">
    <property type="term" value="F:hydrolase activity"/>
    <property type="evidence" value="ECO:0007669"/>
    <property type="project" value="UniProtKB-KW"/>
</dbReference>
<protein>
    <submittedName>
        <fullName evidence="4">Polysaccharide deacetylase family protein</fullName>
        <ecNumber evidence="4">3.-.-.-</ecNumber>
    </submittedName>
</protein>
<evidence type="ECO:0000313" key="5">
    <source>
        <dbReference type="Proteomes" id="UP001597094"/>
    </source>
</evidence>
<evidence type="ECO:0000256" key="2">
    <source>
        <dbReference type="ARBA" id="ARBA00022729"/>
    </source>
</evidence>
<comment type="subcellular location">
    <subcellularLocation>
        <location evidence="1">Secreted</location>
    </subcellularLocation>
</comment>
<evidence type="ECO:0000256" key="1">
    <source>
        <dbReference type="ARBA" id="ARBA00004613"/>
    </source>
</evidence>
<comment type="caution">
    <text evidence="4">The sequence shown here is derived from an EMBL/GenBank/DDBJ whole genome shotgun (WGS) entry which is preliminary data.</text>
</comment>
<dbReference type="InterPro" id="IPR011330">
    <property type="entry name" value="Glyco_hydro/deAcase_b/a-brl"/>
</dbReference>
<organism evidence="4 5">
    <name type="scientific">Pontibacter rugosus</name>
    <dbReference type="NCBI Taxonomy" id="1745966"/>
    <lineage>
        <taxon>Bacteria</taxon>
        <taxon>Pseudomonadati</taxon>
        <taxon>Bacteroidota</taxon>
        <taxon>Cytophagia</taxon>
        <taxon>Cytophagales</taxon>
        <taxon>Hymenobacteraceae</taxon>
        <taxon>Pontibacter</taxon>
    </lineage>
</organism>
<dbReference type="PANTHER" id="PTHR34216:SF3">
    <property type="entry name" value="POLY-BETA-1,6-N-ACETYL-D-GLUCOSAMINE N-DEACETYLASE"/>
    <property type="match status" value="1"/>
</dbReference>
<proteinExistence type="predicted"/>
<dbReference type="EC" id="3.-.-.-" evidence="4"/>
<keyword evidence="5" id="KW-1185">Reference proteome</keyword>
<name>A0ABW3SVW1_9BACT</name>
<dbReference type="Gene3D" id="3.20.20.370">
    <property type="entry name" value="Glycoside hydrolase/deacetylase"/>
    <property type="match status" value="1"/>
</dbReference>
<dbReference type="InterPro" id="IPR051398">
    <property type="entry name" value="Polysacch_Deacetylase"/>
</dbReference>
<dbReference type="PROSITE" id="PS51677">
    <property type="entry name" value="NODB"/>
    <property type="match status" value="1"/>
</dbReference>
<dbReference type="SUPFAM" id="SSF88713">
    <property type="entry name" value="Glycoside hydrolase/deacetylase"/>
    <property type="match status" value="1"/>
</dbReference>
<evidence type="ECO:0000259" key="3">
    <source>
        <dbReference type="PROSITE" id="PS51677"/>
    </source>
</evidence>
<accession>A0ABW3SVW1</accession>
<evidence type="ECO:0000313" key="4">
    <source>
        <dbReference type="EMBL" id="MFD1188082.1"/>
    </source>
</evidence>
<keyword evidence="4" id="KW-0378">Hydrolase</keyword>
<dbReference type="Pfam" id="PF01522">
    <property type="entry name" value="Polysacc_deac_1"/>
    <property type="match status" value="2"/>
</dbReference>
<dbReference type="InterPro" id="IPR002509">
    <property type="entry name" value="NODB_dom"/>
</dbReference>
<reference evidence="5" key="1">
    <citation type="journal article" date="2019" name="Int. J. Syst. Evol. Microbiol.">
        <title>The Global Catalogue of Microorganisms (GCM) 10K type strain sequencing project: providing services to taxonomists for standard genome sequencing and annotation.</title>
        <authorList>
            <consortium name="The Broad Institute Genomics Platform"/>
            <consortium name="The Broad Institute Genome Sequencing Center for Infectious Disease"/>
            <person name="Wu L."/>
            <person name="Ma J."/>
        </authorList>
    </citation>
    <scope>NUCLEOTIDE SEQUENCE [LARGE SCALE GENOMIC DNA]</scope>
    <source>
        <strain evidence="5">JCM 31319</strain>
    </source>
</reference>
<dbReference type="Proteomes" id="UP001597094">
    <property type="component" value="Unassembled WGS sequence"/>
</dbReference>
<feature type="domain" description="NodB homology" evidence="3">
    <location>
        <begin position="49"/>
        <end position="316"/>
    </location>
</feature>
<gene>
    <name evidence="4" type="ORF">ACFQ2O_17860</name>
</gene>